<dbReference type="InterPro" id="IPR007260">
    <property type="entry name" value="NanE"/>
</dbReference>
<organism evidence="8 9">
    <name type="scientific">Cohnella soli</name>
    <dbReference type="NCBI Taxonomy" id="425005"/>
    <lineage>
        <taxon>Bacteria</taxon>
        <taxon>Bacillati</taxon>
        <taxon>Bacillota</taxon>
        <taxon>Bacilli</taxon>
        <taxon>Bacillales</taxon>
        <taxon>Paenibacillaceae</taxon>
        <taxon>Cohnella</taxon>
    </lineage>
</organism>
<dbReference type="InterPro" id="IPR013785">
    <property type="entry name" value="Aldolase_TIM"/>
</dbReference>
<evidence type="ECO:0000256" key="1">
    <source>
        <dbReference type="ARBA" id="ARBA00000056"/>
    </source>
</evidence>
<dbReference type="Gene3D" id="3.20.20.70">
    <property type="entry name" value="Aldolase class I"/>
    <property type="match status" value="1"/>
</dbReference>
<evidence type="ECO:0000256" key="3">
    <source>
        <dbReference type="ARBA" id="ARBA00005081"/>
    </source>
</evidence>
<comment type="pathway">
    <text evidence="3 7">Amino-sugar metabolism; N-acetylneuraminate degradation; D-fructose 6-phosphate from N-acetylneuraminate: step 3/5.</text>
</comment>
<dbReference type="EMBL" id="JBHSMI010000013">
    <property type="protein sequence ID" value="MFC5402486.1"/>
    <property type="molecule type" value="Genomic_DNA"/>
</dbReference>
<comment type="catalytic activity">
    <reaction evidence="1 7">
        <text>an N-acyl-D-glucosamine 6-phosphate = an N-acyl-D-mannosamine 6-phosphate</text>
        <dbReference type="Rhea" id="RHEA:23932"/>
        <dbReference type="ChEBI" id="CHEBI:57599"/>
        <dbReference type="ChEBI" id="CHEBI:57666"/>
        <dbReference type="EC" id="5.1.3.9"/>
    </reaction>
</comment>
<dbReference type="PANTHER" id="PTHR36204">
    <property type="entry name" value="N-ACETYLMANNOSAMINE-6-PHOSPHATE 2-EPIMERASE-RELATED"/>
    <property type="match status" value="1"/>
</dbReference>
<dbReference type="CDD" id="cd04729">
    <property type="entry name" value="NanE"/>
    <property type="match status" value="1"/>
</dbReference>
<evidence type="ECO:0000313" key="8">
    <source>
        <dbReference type="EMBL" id="MFC5402486.1"/>
    </source>
</evidence>
<dbReference type="Proteomes" id="UP001596113">
    <property type="component" value="Unassembled WGS sequence"/>
</dbReference>
<dbReference type="SUPFAM" id="SSF51366">
    <property type="entry name" value="Ribulose-phoshate binding barrel"/>
    <property type="match status" value="1"/>
</dbReference>
<dbReference type="HAMAP" id="MF_01235">
    <property type="entry name" value="ManNAc6P_epimer"/>
    <property type="match status" value="1"/>
</dbReference>
<proteinExistence type="inferred from homology"/>
<evidence type="ECO:0000313" key="9">
    <source>
        <dbReference type="Proteomes" id="UP001596113"/>
    </source>
</evidence>
<gene>
    <name evidence="7" type="primary">nanE</name>
    <name evidence="8" type="ORF">ACFPOF_07025</name>
</gene>
<keyword evidence="6 7" id="KW-0119">Carbohydrate metabolism</keyword>
<evidence type="ECO:0000256" key="5">
    <source>
        <dbReference type="ARBA" id="ARBA00023235"/>
    </source>
</evidence>
<dbReference type="InterPro" id="IPR011060">
    <property type="entry name" value="RibuloseP-bd_barrel"/>
</dbReference>
<protein>
    <recommendedName>
        <fullName evidence="7">Putative N-acetylmannosamine-6-phosphate 2-epimerase</fullName>
        <ecNumber evidence="7">5.1.3.9</ecNumber>
    </recommendedName>
    <alternativeName>
        <fullName evidence="7">ManNAc-6-P epimerase</fullName>
    </alternativeName>
</protein>
<comment type="similarity">
    <text evidence="4 7">Belongs to the NanE family.</text>
</comment>
<dbReference type="Pfam" id="PF04131">
    <property type="entry name" value="NanE"/>
    <property type="match status" value="1"/>
</dbReference>
<comment type="function">
    <text evidence="2 7">Converts N-acetylmannosamine-6-phosphate (ManNAc-6-P) to N-acetylglucosamine-6-phosphate (GlcNAc-6-P).</text>
</comment>
<evidence type="ECO:0000256" key="6">
    <source>
        <dbReference type="ARBA" id="ARBA00023277"/>
    </source>
</evidence>
<comment type="caution">
    <text evidence="8">The sequence shown here is derived from an EMBL/GenBank/DDBJ whole genome shotgun (WGS) entry which is preliminary data.</text>
</comment>
<dbReference type="PANTHER" id="PTHR36204:SF1">
    <property type="entry name" value="N-ACETYLMANNOSAMINE-6-PHOSPHATE 2-EPIMERASE-RELATED"/>
    <property type="match status" value="1"/>
</dbReference>
<evidence type="ECO:0000256" key="4">
    <source>
        <dbReference type="ARBA" id="ARBA00007439"/>
    </source>
</evidence>
<evidence type="ECO:0000256" key="7">
    <source>
        <dbReference type="HAMAP-Rule" id="MF_01235"/>
    </source>
</evidence>
<accession>A0ABW0HN92</accession>
<name>A0ABW0HN92_9BACL</name>
<evidence type="ECO:0000256" key="2">
    <source>
        <dbReference type="ARBA" id="ARBA00002147"/>
    </source>
</evidence>
<reference evidence="9" key="1">
    <citation type="journal article" date="2019" name="Int. J. Syst. Evol. Microbiol.">
        <title>The Global Catalogue of Microorganisms (GCM) 10K type strain sequencing project: providing services to taxonomists for standard genome sequencing and annotation.</title>
        <authorList>
            <consortium name="The Broad Institute Genomics Platform"/>
            <consortium name="The Broad Institute Genome Sequencing Center for Infectious Disease"/>
            <person name="Wu L."/>
            <person name="Ma J."/>
        </authorList>
    </citation>
    <scope>NUCLEOTIDE SEQUENCE [LARGE SCALE GENOMIC DNA]</scope>
    <source>
        <strain evidence="9">CGMCC 1.18575</strain>
    </source>
</reference>
<dbReference type="RefSeq" id="WP_378130983.1">
    <property type="nucleotide sequence ID" value="NZ_JBHSMI010000013.1"/>
</dbReference>
<dbReference type="GO" id="GO:0047465">
    <property type="term" value="F:N-acylglucosamine-6-phosphate 2-epimerase activity"/>
    <property type="evidence" value="ECO:0007669"/>
    <property type="project" value="UniProtKB-EC"/>
</dbReference>
<dbReference type="NCBIfam" id="NF002231">
    <property type="entry name" value="PRK01130.1"/>
    <property type="match status" value="1"/>
</dbReference>
<sequence>MTNIELLSSLKGGLIVSCQAYPGEILFGSDIMTKMALEAKSGGAVGIRANSPEDIAEIKSQTGMPVIGIWKTKYPDSSIYITPTLKEAEAVAAAGADIVALDATSRTRPGQESLADIVDSLRSRYGVMLMADVSNVQEGIEAEKMGFDIVSTTLSGYTPYSRELDGPDLELITELTAALSVPVFAEGRIHTPDQATHCLGLGAYSVVVGSAITRPQTITKRFVDEIRNPAVSGLA</sequence>
<keyword evidence="5 7" id="KW-0413">Isomerase</keyword>
<keyword evidence="9" id="KW-1185">Reference proteome</keyword>
<dbReference type="EC" id="5.1.3.9" evidence="7"/>